<reference evidence="13" key="2">
    <citation type="journal article" date="2021" name="PeerJ">
        <title>Extensive microbial diversity within the chicken gut microbiome revealed by metagenomics and culture.</title>
        <authorList>
            <person name="Gilroy R."/>
            <person name="Ravi A."/>
            <person name="Getino M."/>
            <person name="Pursley I."/>
            <person name="Horton D.L."/>
            <person name="Alikhan N.F."/>
            <person name="Baker D."/>
            <person name="Gharbi K."/>
            <person name="Hall N."/>
            <person name="Watson M."/>
            <person name="Adriaenssens E.M."/>
            <person name="Foster-Nyarko E."/>
            <person name="Jarju S."/>
            <person name="Secka A."/>
            <person name="Antonio M."/>
            <person name="Oren A."/>
            <person name="Chaudhuri R.R."/>
            <person name="La Ragione R."/>
            <person name="Hildebrand F."/>
            <person name="Pallen M.J."/>
        </authorList>
    </citation>
    <scope>NUCLEOTIDE SEQUENCE</scope>
    <source>
        <strain evidence="13">CHK195-12923</strain>
    </source>
</reference>
<dbReference type="InterPro" id="IPR006073">
    <property type="entry name" value="GTP-bd"/>
</dbReference>
<keyword evidence="7 10" id="KW-0342">GTP-binding</keyword>
<evidence type="ECO:0000256" key="2">
    <source>
        <dbReference type="ARBA" id="ARBA00009638"/>
    </source>
</evidence>
<evidence type="ECO:0000259" key="12">
    <source>
        <dbReference type="PROSITE" id="PS51706"/>
    </source>
</evidence>
<organism evidence="13 14">
    <name type="scientific">Candidatus Coproplasma excrementigallinarum</name>
    <dbReference type="NCBI Taxonomy" id="2840747"/>
    <lineage>
        <taxon>Bacteria</taxon>
        <taxon>Bacillati</taxon>
        <taxon>Bacillota</taxon>
        <taxon>Clostridia</taxon>
        <taxon>Eubacteriales</taxon>
        <taxon>Candidatus Coproplasma</taxon>
    </lineage>
</organism>
<evidence type="ECO:0000256" key="5">
    <source>
        <dbReference type="ARBA" id="ARBA00022741"/>
    </source>
</evidence>
<evidence type="ECO:0000313" key="13">
    <source>
        <dbReference type="EMBL" id="HIU61676.1"/>
    </source>
</evidence>
<dbReference type="GO" id="GO:0000917">
    <property type="term" value="P:division septum assembly"/>
    <property type="evidence" value="ECO:0007669"/>
    <property type="project" value="UniProtKB-KW"/>
</dbReference>
<keyword evidence="5 10" id="KW-0547">Nucleotide-binding</keyword>
<dbReference type="InterPro" id="IPR030393">
    <property type="entry name" value="G_ENGB_dom"/>
</dbReference>
<gene>
    <name evidence="10" type="primary">engB</name>
    <name evidence="13" type="ORF">IAB69_03405</name>
</gene>
<comment type="cofactor">
    <cofactor evidence="1">
        <name>Mg(2+)</name>
        <dbReference type="ChEBI" id="CHEBI:18420"/>
    </cofactor>
</comment>
<keyword evidence="6" id="KW-0460">Magnesium</keyword>
<reference evidence="13" key="1">
    <citation type="submission" date="2020-10" db="EMBL/GenBank/DDBJ databases">
        <authorList>
            <person name="Gilroy R."/>
        </authorList>
    </citation>
    <scope>NUCLEOTIDE SEQUENCE</scope>
    <source>
        <strain evidence="13">CHK195-12923</strain>
    </source>
</reference>
<evidence type="ECO:0000256" key="8">
    <source>
        <dbReference type="ARBA" id="ARBA00023210"/>
    </source>
</evidence>
<name>A0A9D1MK07_9FIRM</name>
<dbReference type="GO" id="GO:0005525">
    <property type="term" value="F:GTP binding"/>
    <property type="evidence" value="ECO:0007669"/>
    <property type="project" value="UniProtKB-UniRule"/>
</dbReference>
<evidence type="ECO:0000256" key="9">
    <source>
        <dbReference type="ARBA" id="ARBA00023306"/>
    </source>
</evidence>
<evidence type="ECO:0000256" key="6">
    <source>
        <dbReference type="ARBA" id="ARBA00022842"/>
    </source>
</evidence>
<keyword evidence="3 10" id="KW-0132">Cell division</keyword>
<evidence type="ECO:0000256" key="7">
    <source>
        <dbReference type="ARBA" id="ARBA00023134"/>
    </source>
</evidence>
<evidence type="ECO:0000256" key="11">
    <source>
        <dbReference type="SAM" id="MobiDB-lite"/>
    </source>
</evidence>
<dbReference type="InterPro" id="IPR027417">
    <property type="entry name" value="P-loop_NTPase"/>
</dbReference>
<comment type="function">
    <text evidence="10">Necessary for normal cell division and for the maintenance of normal septation.</text>
</comment>
<dbReference type="InterPro" id="IPR019987">
    <property type="entry name" value="GTP-bd_ribosome_bio_YsxC"/>
</dbReference>
<feature type="domain" description="EngB-type G" evidence="12">
    <location>
        <begin position="23"/>
        <end position="194"/>
    </location>
</feature>
<dbReference type="HAMAP" id="MF_00321">
    <property type="entry name" value="GTPase_EngB"/>
    <property type="match status" value="1"/>
</dbReference>
<feature type="compositionally biased region" description="Basic and acidic residues" evidence="11">
    <location>
        <begin position="210"/>
        <end position="219"/>
    </location>
</feature>
<accession>A0A9D1MK07</accession>
<dbReference type="Proteomes" id="UP000824110">
    <property type="component" value="Unassembled WGS sequence"/>
</dbReference>
<dbReference type="SUPFAM" id="SSF52540">
    <property type="entry name" value="P-loop containing nucleoside triphosphate hydrolases"/>
    <property type="match status" value="1"/>
</dbReference>
<dbReference type="PANTHER" id="PTHR11649:SF13">
    <property type="entry name" value="ENGB-TYPE G DOMAIN-CONTAINING PROTEIN"/>
    <property type="match status" value="1"/>
</dbReference>
<keyword evidence="9 10" id="KW-0131">Cell cycle</keyword>
<dbReference type="PROSITE" id="PS51706">
    <property type="entry name" value="G_ENGB"/>
    <property type="match status" value="1"/>
</dbReference>
<keyword evidence="8 10" id="KW-0717">Septation</keyword>
<dbReference type="Pfam" id="PF01926">
    <property type="entry name" value="MMR_HSR1"/>
    <property type="match status" value="1"/>
</dbReference>
<dbReference type="CDD" id="cd01876">
    <property type="entry name" value="YihA_EngB"/>
    <property type="match status" value="1"/>
</dbReference>
<dbReference type="AlphaFoldDB" id="A0A9D1MK07"/>
<dbReference type="Gene3D" id="3.40.50.300">
    <property type="entry name" value="P-loop containing nucleotide triphosphate hydrolases"/>
    <property type="match status" value="1"/>
</dbReference>
<dbReference type="EMBL" id="DVNE01000032">
    <property type="protein sequence ID" value="HIU61676.1"/>
    <property type="molecule type" value="Genomic_DNA"/>
</dbReference>
<protein>
    <recommendedName>
        <fullName evidence="10">Probable GTP-binding protein EngB</fullName>
    </recommendedName>
</protein>
<dbReference type="GO" id="GO:0005829">
    <property type="term" value="C:cytosol"/>
    <property type="evidence" value="ECO:0007669"/>
    <property type="project" value="TreeGrafter"/>
</dbReference>
<dbReference type="GO" id="GO:0046872">
    <property type="term" value="F:metal ion binding"/>
    <property type="evidence" value="ECO:0007669"/>
    <property type="project" value="UniProtKB-KW"/>
</dbReference>
<dbReference type="NCBIfam" id="TIGR03598">
    <property type="entry name" value="GTPase_YsxC"/>
    <property type="match status" value="1"/>
</dbReference>
<comment type="similarity">
    <text evidence="2 10">Belongs to the TRAFAC class TrmE-Era-EngA-EngB-Septin-like GTPase superfamily. EngB GTPase family.</text>
</comment>
<keyword evidence="4" id="KW-0479">Metal-binding</keyword>
<evidence type="ECO:0000256" key="3">
    <source>
        <dbReference type="ARBA" id="ARBA00022618"/>
    </source>
</evidence>
<evidence type="ECO:0000313" key="14">
    <source>
        <dbReference type="Proteomes" id="UP000824110"/>
    </source>
</evidence>
<sequence length="226" mass="24631">MLKITDVSFITSAASKSQFIRSEKPIIAVCGKSNVGKSSFINMLANRKKLARVSKDPGRTRLVNYFDFGAFILADLPGYGFAKVSKAEKARWARLMEDFFADRANCAHAFSLVDVRHDPTADDVSMINFLYTGLIPFTVIATKADKVSRMAGMNGVKKIAATFKCGADNVILTSSQTRYGLDGVLERLEHIVELFSQSANGLPEDGQTGEDMKEDEKGAETNGGLS</sequence>
<proteinExistence type="inferred from homology"/>
<feature type="region of interest" description="Disordered" evidence="11">
    <location>
        <begin position="199"/>
        <end position="226"/>
    </location>
</feature>
<dbReference type="PANTHER" id="PTHR11649">
    <property type="entry name" value="MSS1/TRME-RELATED GTP-BINDING PROTEIN"/>
    <property type="match status" value="1"/>
</dbReference>
<evidence type="ECO:0000256" key="1">
    <source>
        <dbReference type="ARBA" id="ARBA00001946"/>
    </source>
</evidence>
<evidence type="ECO:0000256" key="10">
    <source>
        <dbReference type="HAMAP-Rule" id="MF_00321"/>
    </source>
</evidence>
<comment type="caution">
    <text evidence="13">The sequence shown here is derived from an EMBL/GenBank/DDBJ whole genome shotgun (WGS) entry which is preliminary data.</text>
</comment>
<evidence type="ECO:0000256" key="4">
    <source>
        <dbReference type="ARBA" id="ARBA00022723"/>
    </source>
</evidence>